<name>A0A6S6T4J6_9GAMM</name>
<reference evidence="2" key="1">
    <citation type="submission" date="2020-01" db="EMBL/GenBank/DDBJ databases">
        <authorList>
            <person name="Meier V. D."/>
            <person name="Meier V D."/>
        </authorList>
    </citation>
    <scope>NUCLEOTIDE SEQUENCE</scope>
    <source>
        <strain evidence="2">HLG_WM_MAG_07</strain>
    </source>
</reference>
<sequence>MIKSIAIMFNGFTIFSIPLILAMHFRCDEYENKPIPKISGIVLLIGLLLIQLYHFVFLEHALLWYQH</sequence>
<proteinExistence type="predicted"/>
<evidence type="ECO:0000256" key="1">
    <source>
        <dbReference type="SAM" id="Phobius"/>
    </source>
</evidence>
<protein>
    <submittedName>
        <fullName evidence="2">Uncharacterized protein</fullName>
    </submittedName>
</protein>
<accession>A0A6S6T4J6</accession>
<keyword evidence="1" id="KW-0812">Transmembrane</keyword>
<feature type="transmembrane region" description="Helical" evidence="1">
    <location>
        <begin position="38"/>
        <end position="58"/>
    </location>
</feature>
<dbReference type="AlphaFoldDB" id="A0A6S6T4J6"/>
<feature type="transmembrane region" description="Helical" evidence="1">
    <location>
        <begin position="7"/>
        <end position="26"/>
    </location>
</feature>
<dbReference type="EMBL" id="CACVAY010000040">
    <property type="protein sequence ID" value="CAA6809866.1"/>
    <property type="molecule type" value="Genomic_DNA"/>
</dbReference>
<gene>
    <name evidence="2" type="ORF">HELGO_WM13197</name>
</gene>
<organism evidence="2">
    <name type="scientific">uncultured Thiotrichaceae bacterium</name>
    <dbReference type="NCBI Taxonomy" id="298394"/>
    <lineage>
        <taxon>Bacteria</taxon>
        <taxon>Pseudomonadati</taxon>
        <taxon>Pseudomonadota</taxon>
        <taxon>Gammaproteobacteria</taxon>
        <taxon>Thiotrichales</taxon>
        <taxon>Thiotrichaceae</taxon>
        <taxon>environmental samples</taxon>
    </lineage>
</organism>
<keyword evidence="1" id="KW-1133">Transmembrane helix</keyword>
<evidence type="ECO:0000313" key="2">
    <source>
        <dbReference type="EMBL" id="CAA6809866.1"/>
    </source>
</evidence>
<keyword evidence="1" id="KW-0472">Membrane</keyword>